<sequence length="112" mass="12937">MQLALRYFKLNPSKLKNKPLSAASRNKYDIGTLNEKNRREPKPIVGFSLTNHRFEDVWWTPVRGCRQLMTVLYHKFYVLWINPSDHLGTAGHEKTPTDASPKLWNDIGGARS</sequence>
<evidence type="ECO:0000313" key="2">
    <source>
        <dbReference type="EMBL" id="GBP78671.1"/>
    </source>
</evidence>
<protein>
    <submittedName>
        <fullName evidence="2">Uncharacterized protein</fullName>
    </submittedName>
</protein>
<dbReference type="AlphaFoldDB" id="A0A4C1YQE2"/>
<feature type="region of interest" description="Disordered" evidence="1">
    <location>
        <begin position="90"/>
        <end position="112"/>
    </location>
</feature>
<name>A0A4C1YQE2_EUMVA</name>
<proteinExistence type="predicted"/>
<accession>A0A4C1YQE2</accession>
<reference evidence="2 3" key="1">
    <citation type="journal article" date="2019" name="Commun. Biol.">
        <title>The bagworm genome reveals a unique fibroin gene that provides high tensile strength.</title>
        <authorList>
            <person name="Kono N."/>
            <person name="Nakamura H."/>
            <person name="Ohtoshi R."/>
            <person name="Tomita M."/>
            <person name="Numata K."/>
            <person name="Arakawa K."/>
        </authorList>
    </citation>
    <scope>NUCLEOTIDE SEQUENCE [LARGE SCALE GENOMIC DNA]</scope>
</reference>
<keyword evidence="3" id="KW-1185">Reference proteome</keyword>
<evidence type="ECO:0000256" key="1">
    <source>
        <dbReference type="SAM" id="MobiDB-lite"/>
    </source>
</evidence>
<dbReference type="EMBL" id="BGZK01001379">
    <property type="protein sequence ID" value="GBP78671.1"/>
    <property type="molecule type" value="Genomic_DNA"/>
</dbReference>
<organism evidence="2 3">
    <name type="scientific">Eumeta variegata</name>
    <name type="common">Bagworm moth</name>
    <name type="synonym">Eumeta japonica</name>
    <dbReference type="NCBI Taxonomy" id="151549"/>
    <lineage>
        <taxon>Eukaryota</taxon>
        <taxon>Metazoa</taxon>
        <taxon>Ecdysozoa</taxon>
        <taxon>Arthropoda</taxon>
        <taxon>Hexapoda</taxon>
        <taxon>Insecta</taxon>
        <taxon>Pterygota</taxon>
        <taxon>Neoptera</taxon>
        <taxon>Endopterygota</taxon>
        <taxon>Lepidoptera</taxon>
        <taxon>Glossata</taxon>
        <taxon>Ditrysia</taxon>
        <taxon>Tineoidea</taxon>
        <taxon>Psychidae</taxon>
        <taxon>Oiketicinae</taxon>
        <taxon>Eumeta</taxon>
    </lineage>
</organism>
<comment type="caution">
    <text evidence="2">The sequence shown here is derived from an EMBL/GenBank/DDBJ whole genome shotgun (WGS) entry which is preliminary data.</text>
</comment>
<evidence type="ECO:0000313" key="3">
    <source>
        <dbReference type="Proteomes" id="UP000299102"/>
    </source>
</evidence>
<dbReference type="Proteomes" id="UP000299102">
    <property type="component" value="Unassembled WGS sequence"/>
</dbReference>
<gene>
    <name evidence="2" type="ORF">EVAR_53490_1</name>
</gene>